<dbReference type="InterPro" id="IPR019642">
    <property type="entry name" value="DUF2507"/>
</dbReference>
<name>A0ABW3KZ56_9BACI</name>
<dbReference type="Gene3D" id="3.30.1380.20">
    <property type="entry name" value="Trafficking protein particle complex subunit 3"/>
    <property type="match status" value="1"/>
</dbReference>
<dbReference type="Pfam" id="PF10702">
    <property type="entry name" value="DUF2507"/>
    <property type="match status" value="1"/>
</dbReference>
<dbReference type="Proteomes" id="UP001596990">
    <property type="component" value="Unassembled WGS sequence"/>
</dbReference>
<dbReference type="RefSeq" id="WP_386057867.1">
    <property type="nucleotide sequence ID" value="NZ_JBHTKL010000001.1"/>
</dbReference>
<reference evidence="2" key="1">
    <citation type="journal article" date="2019" name="Int. J. Syst. Evol. Microbiol.">
        <title>The Global Catalogue of Microorganisms (GCM) 10K type strain sequencing project: providing services to taxonomists for standard genome sequencing and annotation.</title>
        <authorList>
            <consortium name="The Broad Institute Genomics Platform"/>
            <consortium name="The Broad Institute Genome Sequencing Center for Infectious Disease"/>
            <person name="Wu L."/>
            <person name="Ma J."/>
        </authorList>
    </citation>
    <scope>NUCLEOTIDE SEQUENCE [LARGE SCALE GENOMIC DNA]</scope>
    <source>
        <strain evidence="2">CCUG 56607</strain>
    </source>
</reference>
<comment type="caution">
    <text evidence="1">The sequence shown here is derived from an EMBL/GenBank/DDBJ whole genome shotgun (WGS) entry which is preliminary data.</text>
</comment>
<accession>A0ABW3KZ56</accession>
<organism evidence="1 2">
    <name type="scientific">Thalassobacillus hwangdonensis</name>
    <dbReference type="NCBI Taxonomy" id="546108"/>
    <lineage>
        <taxon>Bacteria</taxon>
        <taxon>Bacillati</taxon>
        <taxon>Bacillota</taxon>
        <taxon>Bacilli</taxon>
        <taxon>Bacillales</taxon>
        <taxon>Bacillaceae</taxon>
        <taxon>Thalassobacillus</taxon>
    </lineage>
</organism>
<sequence length="145" mass="16759">MSKKTTMIDENQLQSLVHTGAGFDLIRYSSLPELLGKDAPFILYYMGKNLARKSEFNEKESIISFFQYFGWGQLSLVKEKKKETFFELSGHVIEKRLHNPSLEVDFRMEAGFIAEAIQILKDTPCECIEEIDKKNNLVTFHVMNT</sequence>
<evidence type="ECO:0000313" key="2">
    <source>
        <dbReference type="Proteomes" id="UP001596990"/>
    </source>
</evidence>
<keyword evidence="2" id="KW-1185">Reference proteome</keyword>
<evidence type="ECO:0000313" key="1">
    <source>
        <dbReference type="EMBL" id="MFD1018960.1"/>
    </source>
</evidence>
<dbReference type="SUPFAM" id="SSF111126">
    <property type="entry name" value="Ligand-binding domain in the NO signalling and Golgi transport"/>
    <property type="match status" value="1"/>
</dbReference>
<dbReference type="EMBL" id="JBHTKL010000001">
    <property type="protein sequence ID" value="MFD1018960.1"/>
    <property type="molecule type" value="Genomic_DNA"/>
</dbReference>
<gene>
    <name evidence="1" type="ORF">ACFQ2J_07090</name>
</gene>
<protein>
    <submittedName>
        <fullName evidence="1">YslB family protein</fullName>
    </submittedName>
</protein>
<proteinExistence type="predicted"/>
<dbReference type="InterPro" id="IPR024096">
    <property type="entry name" value="NO_sig/Golgi_transp_ligand-bd"/>
</dbReference>